<feature type="region of interest" description="Disordered" evidence="1">
    <location>
        <begin position="30"/>
        <end position="49"/>
    </location>
</feature>
<dbReference type="EMBL" id="CAJZBQ010000011">
    <property type="protein sequence ID" value="CAG9314146.1"/>
    <property type="molecule type" value="Genomic_DNA"/>
</dbReference>
<dbReference type="Proteomes" id="UP001162131">
    <property type="component" value="Unassembled WGS sequence"/>
</dbReference>
<evidence type="ECO:0000256" key="1">
    <source>
        <dbReference type="SAM" id="MobiDB-lite"/>
    </source>
</evidence>
<evidence type="ECO:0000313" key="2">
    <source>
        <dbReference type="EMBL" id="CAG9314146.1"/>
    </source>
</evidence>
<proteinExistence type="predicted"/>
<organism evidence="2 3">
    <name type="scientific">Blepharisma stoltei</name>
    <dbReference type="NCBI Taxonomy" id="1481888"/>
    <lineage>
        <taxon>Eukaryota</taxon>
        <taxon>Sar</taxon>
        <taxon>Alveolata</taxon>
        <taxon>Ciliophora</taxon>
        <taxon>Postciliodesmatophora</taxon>
        <taxon>Heterotrichea</taxon>
        <taxon>Heterotrichida</taxon>
        <taxon>Blepharismidae</taxon>
        <taxon>Blepharisma</taxon>
    </lineage>
</organism>
<reference evidence="2" key="1">
    <citation type="submission" date="2021-09" db="EMBL/GenBank/DDBJ databases">
        <authorList>
            <consortium name="AG Swart"/>
            <person name="Singh M."/>
            <person name="Singh A."/>
            <person name="Seah K."/>
            <person name="Emmerich C."/>
        </authorList>
    </citation>
    <scope>NUCLEOTIDE SEQUENCE</scope>
    <source>
        <strain evidence="2">ATCC30299</strain>
    </source>
</reference>
<accession>A0AAU9IK43</accession>
<sequence>MDKEYYQKWRAEKDPSFAQEQAFQTSLSKFYGADDSDSPLKRPLPAEKELRKQEILKQTSAMFTRSDSWHNPDKRTVGVFYEDSNPENLTKEEMMNIEKMSRVSNTIFRPNTYQNEDWKIDVLTSTTHAEHCKEQFNGEEPDKKFNLRRTVISEYSNALHNQTVFINPKFTSC</sequence>
<feature type="compositionally biased region" description="Basic and acidic residues" evidence="1">
    <location>
        <begin position="38"/>
        <end position="49"/>
    </location>
</feature>
<gene>
    <name evidence="2" type="ORF">BSTOLATCC_MIC9943</name>
</gene>
<protein>
    <submittedName>
        <fullName evidence="2">Uncharacterized protein</fullName>
    </submittedName>
</protein>
<evidence type="ECO:0000313" key="3">
    <source>
        <dbReference type="Proteomes" id="UP001162131"/>
    </source>
</evidence>
<comment type="caution">
    <text evidence="2">The sequence shown here is derived from an EMBL/GenBank/DDBJ whole genome shotgun (WGS) entry which is preliminary data.</text>
</comment>
<dbReference type="AlphaFoldDB" id="A0AAU9IK43"/>
<keyword evidence="3" id="KW-1185">Reference proteome</keyword>
<name>A0AAU9IK43_9CILI</name>